<name>A0AAV0XRQ6_9HEMI</name>
<comment type="caution">
    <text evidence="1">The sequence shown here is derived from an EMBL/GenBank/DDBJ whole genome shotgun (WGS) entry which is preliminary data.</text>
</comment>
<accession>A0AAV0XRQ6</accession>
<keyword evidence="2" id="KW-1185">Reference proteome</keyword>
<evidence type="ECO:0000313" key="2">
    <source>
        <dbReference type="Proteomes" id="UP001160148"/>
    </source>
</evidence>
<dbReference type="Proteomes" id="UP001160148">
    <property type="component" value="Unassembled WGS sequence"/>
</dbReference>
<organism evidence="1 2">
    <name type="scientific">Macrosiphum euphorbiae</name>
    <name type="common">potato aphid</name>
    <dbReference type="NCBI Taxonomy" id="13131"/>
    <lineage>
        <taxon>Eukaryota</taxon>
        <taxon>Metazoa</taxon>
        <taxon>Ecdysozoa</taxon>
        <taxon>Arthropoda</taxon>
        <taxon>Hexapoda</taxon>
        <taxon>Insecta</taxon>
        <taxon>Pterygota</taxon>
        <taxon>Neoptera</taxon>
        <taxon>Paraneoptera</taxon>
        <taxon>Hemiptera</taxon>
        <taxon>Sternorrhyncha</taxon>
        <taxon>Aphidomorpha</taxon>
        <taxon>Aphidoidea</taxon>
        <taxon>Aphididae</taxon>
        <taxon>Macrosiphini</taxon>
        <taxon>Macrosiphum</taxon>
    </lineage>
</organism>
<protein>
    <submittedName>
        <fullName evidence="1">Uncharacterized protein</fullName>
    </submittedName>
</protein>
<dbReference type="AlphaFoldDB" id="A0AAV0XRQ6"/>
<sequence>MVSNTDMGFLAVTLAIFKLRKQKKKRTRRWSKEWFKLRSRFTHENLLNVLRDTEPEDYKNFLRMDQEGFETLLELVRPKIEKQDTIMRKAIPASQRLSRDIKISSVWHGFGRFEVYVCYCPSDFGRHHNGNL</sequence>
<gene>
    <name evidence="1" type="ORF">MEUPH1_LOCUS25216</name>
</gene>
<reference evidence="1 2" key="1">
    <citation type="submission" date="2023-01" db="EMBL/GenBank/DDBJ databases">
        <authorList>
            <person name="Whitehead M."/>
        </authorList>
    </citation>
    <scope>NUCLEOTIDE SEQUENCE [LARGE SCALE GENOMIC DNA]</scope>
</reference>
<dbReference type="EMBL" id="CARXXK010000782">
    <property type="protein sequence ID" value="CAI6371180.1"/>
    <property type="molecule type" value="Genomic_DNA"/>
</dbReference>
<evidence type="ECO:0000313" key="1">
    <source>
        <dbReference type="EMBL" id="CAI6371180.1"/>
    </source>
</evidence>
<proteinExistence type="predicted"/>